<dbReference type="InterPro" id="IPR006311">
    <property type="entry name" value="TAT_signal"/>
</dbReference>
<dbReference type="InterPro" id="IPR034593">
    <property type="entry name" value="DgoD-like"/>
</dbReference>
<keyword evidence="1" id="KW-0456">Lyase</keyword>
<accession>A0A1Q5ZXA8</accession>
<name>A0A1Q5ZXA8_9SPHI</name>
<dbReference type="InterPro" id="IPR029065">
    <property type="entry name" value="Enolase_C-like"/>
</dbReference>
<dbReference type="Pfam" id="PF02746">
    <property type="entry name" value="MR_MLE_N"/>
    <property type="match status" value="1"/>
</dbReference>
<dbReference type="SUPFAM" id="SSF51604">
    <property type="entry name" value="Enolase C-terminal domain-like"/>
    <property type="match status" value="1"/>
</dbReference>
<evidence type="ECO:0000259" key="3">
    <source>
        <dbReference type="SMART" id="SM00922"/>
    </source>
</evidence>
<feature type="signal peptide" evidence="2">
    <location>
        <begin position="1"/>
        <end position="25"/>
    </location>
</feature>
<gene>
    <name evidence="4" type="ORF">RG47T_1828</name>
</gene>
<evidence type="ECO:0000313" key="5">
    <source>
        <dbReference type="Proteomes" id="UP000186720"/>
    </source>
</evidence>
<dbReference type="Gene3D" id="3.20.20.120">
    <property type="entry name" value="Enolase-like C-terminal domain"/>
    <property type="match status" value="1"/>
</dbReference>
<feature type="chain" id="PRO_5010181166" description="Mandelate racemase/muconate lactonizing enzyme C-terminal domain-containing protein" evidence="2">
    <location>
        <begin position="26"/>
        <end position="431"/>
    </location>
</feature>
<dbReference type="EMBL" id="MPPL01000001">
    <property type="protein sequence ID" value="OKS86372.1"/>
    <property type="molecule type" value="Genomic_DNA"/>
</dbReference>
<dbReference type="RefSeq" id="WP_074489075.1">
    <property type="nucleotide sequence ID" value="NZ_FPAM01000017.1"/>
</dbReference>
<dbReference type="STRING" id="1302689.RG47T_1828"/>
<dbReference type="SMART" id="SM00922">
    <property type="entry name" value="MR_MLE"/>
    <property type="match status" value="1"/>
</dbReference>
<dbReference type="Gene3D" id="3.30.390.10">
    <property type="entry name" value="Enolase-like, N-terminal domain"/>
    <property type="match status" value="1"/>
</dbReference>
<dbReference type="SFLD" id="SFLDS00001">
    <property type="entry name" value="Enolase"/>
    <property type="match status" value="1"/>
</dbReference>
<dbReference type="PANTHER" id="PTHR48080">
    <property type="entry name" value="D-GALACTONATE DEHYDRATASE-RELATED"/>
    <property type="match status" value="1"/>
</dbReference>
<reference evidence="4 5" key="1">
    <citation type="submission" date="2016-11" db="EMBL/GenBank/DDBJ databases">
        <title>Whole Genome Sequencing of Mucilaginibacter polytrichastri RG4-7(T) isolated from the moss sample.</title>
        <authorList>
            <person name="Li Y."/>
        </authorList>
    </citation>
    <scope>NUCLEOTIDE SEQUENCE [LARGE SCALE GENOMIC DNA]</scope>
    <source>
        <strain evidence="4 5">RG4-7</strain>
    </source>
</reference>
<evidence type="ECO:0000256" key="2">
    <source>
        <dbReference type="SAM" id="SignalP"/>
    </source>
</evidence>
<comment type="caution">
    <text evidence="4">The sequence shown here is derived from an EMBL/GenBank/DDBJ whole genome shotgun (WGS) entry which is preliminary data.</text>
</comment>
<protein>
    <recommendedName>
        <fullName evidence="3">Mandelate racemase/muconate lactonizing enzyme C-terminal domain-containing protein</fullName>
    </recommendedName>
</protein>
<dbReference type="OrthoDB" id="9775391at2"/>
<evidence type="ECO:0000256" key="1">
    <source>
        <dbReference type="ARBA" id="ARBA00023239"/>
    </source>
</evidence>
<evidence type="ECO:0000313" key="4">
    <source>
        <dbReference type="EMBL" id="OKS86372.1"/>
    </source>
</evidence>
<dbReference type="CDD" id="cd03316">
    <property type="entry name" value="MR_like"/>
    <property type="match status" value="1"/>
</dbReference>
<dbReference type="PANTHER" id="PTHR48080:SF2">
    <property type="entry name" value="D-GALACTONATE DEHYDRATASE"/>
    <property type="match status" value="1"/>
</dbReference>
<dbReference type="InterPro" id="IPR013342">
    <property type="entry name" value="Mandelate_racemase_C"/>
</dbReference>
<proteinExistence type="predicted"/>
<dbReference type="InterPro" id="IPR036849">
    <property type="entry name" value="Enolase-like_C_sf"/>
</dbReference>
<dbReference type="SUPFAM" id="SSF54826">
    <property type="entry name" value="Enolase N-terminal domain-like"/>
    <property type="match status" value="1"/>
</dbReference>
<dbReference type="Pfam" id="PF13378">
    <property type="entry name" value="MR_MLE_C"/>
    <property type="match status" value="1"/>
</dbReference>
<dbReference type="GO" id="GO:0016829">
    <property type="term" value="F:lyase activity"/>
    <property type="evidence" value="ECO:0007669"/>
    <property type="project" value="UniProtKB-KW"/>
</dbReference>
<dbReference type="AlphaFoldDB" id="A0A1Q5ZXA8"/>
<feature type="domain" description="Mandelate racemase/muconate lactonizing enzyme C-terminal" evidence="3">
    <location>
        <begin position="182"/>
        <end position="295"/>
    </location>
</feature>
<keyword evidence="2" id="KW-0732">Signal</keyword>
<dbReference type="InterPro" id="IPR029017">
    <property type="entry name" value="Enolase-like_N"/>
</dbReference>
<dbReference type="SFLD" id="SFLDG00179">
    <property type="entry name" value="mandelate_racemase"/>
    <property type="match status" value="1"/>
</dbReference>
<organism evidence="4 5">
    <name type="scientific">Mucilaginibacter polytrichastri</name>
    <dbReference type="NCBI Taxonomy" id="1302689"/>
    <lineage>
        <taxon>Bacteria</taxon>
        <taxon>Pseudomonadati</taxon>
        <taxon>Bacteroidota</taxon>
        <taxon>Sphingobacteriia</taxon>
        <taxon>Sphingobacteriales</taxon>
        <taxon>Sphingobacteriaceae</taxon>
        <taxon>Mucilaginibacter</taxon>
    </lineage>
</organism>
<keyword evidence="5" id="KW-1185">Reference proteome</keyword>
<dbReference type="GO" id="GO:0016854">
    <property type="term" value="F:racemase and epimerase activity"/>
    <property type="evidence" value="ECO:0007669"/>
    <property type="project" value="UniProtKB-ARBA"/>
</dbReference>
<dbReference type="PROSITE" id="PS51318">
    <property type="entry name" value="TAT"/>
    <property type="match status" value="1"/>
</dbReference>
<sequence length="431" mass="47340">MSNYTKQNRRSFLSKAALAGAGVMAAPMLSMSTYGQGLIDAKERTPQASAPSDLKITDIKCGYSGGGLFVKIHTNQDIWGCGEGVDAVAGTYYLVKRLGAQLKGQSPLNPNRLAEQLRKGAFFGGAQSGMFVAVLTAIEAALWDLTGKALGLPVYQLLGGKFRDKCRVYCDTELYTARNPVPEDYAKAARGAVDRGYTAVKFDIDDARDPNKFDRWNWTASNAELERMFSAIAAVRKEVGPHIDICVDMHGRYDGTTGRKVAKMMEPLNLMWLEEPVPADNIDIYKTITQETSTPICAGENFYLAYGYTRLLSEAGIDIVMPDLQKCGGLGEGQRIANLANLYYVPFSPHMVGSFLGAMATAHVCASVPNFHILEWQTLSDTEPKWKEIVTYDKPFIEKGFLTVSDKPGIGVEINEEGLKKYAVKDVPFFE</sequence>
<dbReference type="Proteomes" id="UP000186720">
    <property type="component" value="Unassembled WGS sequence"/>
</dbReference>
<dbReference type="InterPro" id="IPR013341">
    <property type="entry name" value="Mandelate_racemase_N_dom"/>
</dbReference>